<gene>
    <name evidence="4" type="ORF">MB824_07210</name>
</gene>
<name>A0ABS9NP12_9NEIS</name>
<proteinExistence type="predicted"/>
<evidence type="ECO:0000256" key="1">
    <source>
        <dbReference type="ARBA" id="ARBA00023125"/>
    </source>
</evidence>
<sequence>MAKEPKQHHTYVRIVEASLKLFNESGERNISTNHIAQYLDISPGNLYYHFANKDEIIVQLFKRYSRDLLGYLSQTPLPRTVEDAVGYMQGVYDVMWQYRFLFSDVNTLLLRSTELLGEHNEFTRERIAPLLIRLLEQMQDLGMVKIDAIGMRDLSVNMWLITKYWLDFDRSVEGVDGSGEYGAAAKQRGVRRTLSLLRPYLQGSHLARFDELMAQGG</sequence>
<dbReference type="Pfam" id="PF13972">
    <property type="entry name" value="TetR"/>
    <property type="match status" value="1"/>
</dbReference>
<comment type="caution">
    <text evidence="4">The sequence shown here is derived from an EMBL/GenBank/DDBJ whole genome shotgun (WGS) entry which is preliminary data.</text>
</comment>
<dbReference type="PANTHER" id="PTHR43479:SF12">
    <property type="entry name" value="TRANSCRIPTIONAL REGULATORY PROTEIN"/>
    <property type="match status" value="1"/>
</dbReference>
<dbReference type="Pfam" id="PF00440">
    <property type="entry name" value="TetR_N"/>
    <property type="match status" value="1"/>
</dbReference>
<feature type="domain" description="HTH tetR-type" evidence="3">
    <location>
        <begin position="8"/>
        <end position="68"/>
    </location>
</feature>
<dbReference type="InterPro" id="IPR009057">
    <property type="entry name" value="Homeodomain-like_sf"/>
</dbReference>
<protein>
    <submittedName>
        <fullName evidence="4">TetR/AcrR family transcriptional regulator</fullName>
    </submittedName>
</protein>
<reference evidence="4 5" key="1">
    <citation type="submission" date="2022-02" db="EMBL/GenBank/DDBJ databases">
        <title>Genome sequence data of Kingella unionensis sp. nov. strain CICC 24913 (CCUG 75125).</title>
        <authorList>
            <person name="Xiao M."/>
        </authorList>
    </citation>
    <scope>NUCLEOTIDE SEQUENCE [LARGE SCALE GENOMIC DNA]</scope>
    <source>
        <strain evidence="4 5">CICC 24913</strain>
    </source>
</reference>
<keyword evidence="5" id="KW-1185">Reference proteome</keyword>
<dbReference type="PANTHER" id="PTHR43479">
    <property type="entry name" value="ACREF/ENVCD OPERON REPRESSOR-RELATED"/>
    <property type="match status" value="1"/>
</dbReference>
<organism evidence="4 5">
    <name type="scientific">Kingella pumchi</name>
    <dbReference type="NCBI Taxonomy" id="2779506"/>
    <lineage>
        <taxon>Bacteria</taxon>
        <taxon>Pseudomonadati</taxon>
        <taxon>Pseudomonadota</taxon>
        <taxon>Betaproteobacteria</taxon>
        <taxon>Neisseriales</taxon>
        <taxon>Neisseriaceae</taxon>
        <taxon>Kingella</taxon>
    </lineage>
</organism>
<feature type="DNA-binding region" description="H-T-H motif" evidence="2">
    <location>
        <begin position="31"/>
        <end position="50"/>
    </location>
</feature>
<dbReference type="PROSITE" id="PS50977">
    <property type="entry name" value="HTH_TETR_2"/>
    <property type="match status" value="1"/>
</dbReference>
<evidence type="ECO:0000313" key="4">
    <source>
        <dbReference type="EMBL" id="MCG6504280.1"/>
    </source>
</evidence>
<dbReference type="InterPro" id="IPR025722">
    <property type="entry name" value="TetR"/>
</dbReference>
<accession>A0ABS9NP12</accession>
<dbReference type="PRINTS" id="PR00455">
    <property type="entry name" value="HTHTETR"/>
</dbReference>
<dbReference type="EMBL" id="JAKOOW010000025">
    <property type="protein sequence ID" value="MCG6504280.1"/>
    <property type="molecule type" value="Genomic_DNA"/>
</dbReference>
<dbReference type="InterPro" id="IPR001647">
    <property type="entry name" value="HTH_TetR"/>
</dbReference>
<dbReference type="Proteomes" id="UP001298424">
    <property type="component" value="Unassembled WGS sequence"/>
</dbReference>
<dbReference type="InterPro" id="IPR050624">
    <property type="entry name" value="HTH-type_Tx_Regulator"/>
</dbReference>
<evidence type="ECO:0000259" key="3">
    <source>
        <dbReference type="PROSITE" id="PS50977"/>
    </source>
</evidence>
<evidence type="ECO:0000313" key="5">
    <source>
        <dbReference type="Proteomes" id="UP001298424"/>
    </source>
</evidence>
<dbReference type="Gene3D" id="1.10.357.10">
    <property type="entry name" value="Tetracycline Repressor, domain 2"/>
    <property type="match status" value="1"/>
</dbReference>
<dbReference type="RefSeq" id="WP_238747609.1">
    <property type="nucleotide sequence ID" value="NZ_JAKOOW010000025.1"/>
</dbReference>
<evidence type="ECO:0000256" key="2">
    <source>
        <dbReference type="PROSITE-ProRule" id="PRU00335"/>
    </source>
</evidence>
<keyword evidence="1 2" id="KW-0238">DNA-binding</keyword>
<dbReference type="SUPFAM" id="SSF46689">
    <property type="entry name" value="Homeodomain-like"/>
    <property type="match status" value="1"/>
</dbReference>